<evidence type="ECO:0000313" key="1">
    <source>
        <dbReference type="EMBL" id="MCG9027117.1"/>
    </source>
</evidence>
<reference evidence="1 2" key="1">
    <citation type="submission" date="2021-10" db="EMBL/GenBank/DDBJ databases">
        <title>Whole-genome sequencing analysis of Laribacter hongkongensis: virulence gene profiles, carbohydrate-active enzyme prediction, and antimicrobial resistance characterization.</title>
        <authorList>
            <person name="Yuan P."/>
            <person name="Zhan Y."/>
            <person name="Chen D."/>
        </authorList>
    </citation>
    <scope>NUCLEOTIDE SEQUENCE [LARGE SCALE GENOMIC DNA]</scope>
    <source>
        <strain evidence="1 2">W67</strain>
    </source>
</reference>
<gene>
    <name evidence="1" type="ORF">LH440_14625</name>
</gene>
<dbReference type="Proteomes" id="UP001200247">
    <property type="component" value="Unassembled WGS sequence"/>
</dbReference>
<dbReference type="Pfam" id="PF05926">
    <property type="entry name" value="Phage_GPL"/>
    <property type="match status" value="1"/>
</dbReference>
<dbReference type="EMBL" id="JAJAXM010000037">
    <property type="protein sequence ID" value="MCG9027117.1"/>
    <property type="molecule type" value="Genomic_DNA"/>
</dbReference>
<evidence type="ECO:0000313" key="2">
    <source>
        <dbReference type="Proteomes" id="UP001200247"/>
    </source>
</evidence>
<organism evidence="1 2">
    <name type="scientific">Laribacter hongkongensis</name>
    <dbReference type="NCBI Taxonomy" id="168471"/>
    <lineage>
        <taxon>Bacteria</taxon>
        <taxon>Pseudomonadati</taxon>
        <taxon>Pseudomonadota</taxon>
        <taxon>Betaproteobacteria</taxon>
        <taxon>Neisseriales</taxon>
        <taxon>Aquaspirillaceae</taxon>
        <taxon>Laribacter</taxon>
    </lineage>
</organism>
<dbReference type="AlphaFoldDB" id="A0ABD4SV50"/>
<name>A0ABD4SV50_9NEIS</name>
<sequence>MGFTANEQADQSPGTVSSSAFWPVIDLADVQAEWRIDGTVTTARLRLAVIEAVSTVNGELAGWRQARQQDGFATLAEVPGELLDGECEHLYHYRRAVGCLAKGELTRRYRDFDATRDGQQRADAMEADIDDLMRDARAAINRIKGRRGTWVVVAV</sequence>
<proteinExistence type="predicted"/>
<dbReference type="RefSeq" id="WP_239879583.1">
    <property type="nucleotide sequence ID" value="NZ_JAJAWN010000016.1"/>
</dbReference>
<dbReference type="InterPro" id="IPR009225">
    <property type="entry name" value="Phage_head_completion_GpL"/>
</dbReference>
<comment type="caution">
    <text evidence="1">The sequence shown here is derived from an EMBL/GenBank/DDBJ whole genome shotgun (WGS) entry which is preliminary data.</text>
</comment>
<accession>A0ABD4SV50</accession>
<protein>
    <submittedName>
        <fullName evidence="1">Head completion/stabilization protein</fullName>
    </submittedName>
</protein>